<feature type="domain" description="Fatty acid desaturase" evidence="14">
    <location>
        <begin position="58"/>
        <end position="259"/>
    </location>
</feature>
<feature type="transmembrane region" description="Helical" evidence="13">
    <location>
        <begin position="94"/>
        <end position="112"/>
    </location>
</feature>
<comment type="similarity">
    <text evidence="2">Belongs to the fatty acid desaturase type 2 family.</text>
</comment>
<dbReference type="InterPro" id="IPR015876">
    <property type="entry name" value="Acyl-CoA_DS"/>
</dbReference>
<keyword evidence="3" id="KW-0444">Lipid biosynthesis</keyword>
<keyword evidence="6 13" id="KW-1133">Transmembrane helix</keyword>
<evidence type="ECO:0000256" key="6">
    <source>
        <dbReference type="ARBA" id="ARBA00022989"/>
    </source>
</evidence>
<comment type="caution">
    <text evidence="15">The sequence shown here is derived from an EMBL/GenBank/DDBJ whole genome shotgun (WGS) entry which is preliminary data.</text>
</comment>
<dbReference type="OrthoDB" id="19906at2"/>
<evidence type="ECO:0000259" key="14">
    <source>
        <dbReference type="Pfam" id="PF00487"/>
    </source>
</evidence>
<dbReference type="InterPro" id="IPR005804">
    <property type="entry name" value="FA_desaturase_dom"/>
</dbReference>
<evidence type="ECO:0000256" key="12">
    <source>
        <dbReference type="SAM" id="MobiDB-lite"/>
    </source>
</evidence>
<gene>
    <name evidence="15" type="ORF">BFP76_04760</name>
</gene>
<reference evidence="15 16" key="1">
    <citation type="submission" date="2016-08" db="EMBL/GenBank/DDBJ databases">
        <title>Draft genome of Amylibacter sp. strain 4G11.</title>
        <authorList>
            <person name="Wong S.-K."/>
            <person name="Hamasaki K."/>
            <person name="Yoshizawa S."/>
        </authorList>
    </citation>
    <scope>NUCLEOTIDE SEQUENCE [LARGE SCALE GENOMIC DNA]</scope>
    <source>
        <strain evidence="15 16">4G11</strain>
    </source>
</reference>
<evidence type="ECO:0000256" key="4">
    <source>
        <dbReference type="ARBA" id="ARBA00022692"/>
    </source>
</evidence>
<dbReference type="Pfam" id="PF00487">
    <property type="entry name" value="FA_desaturase"/>
    <property type="match status" value="1"/>
</dbReference>
<keyword evidence="16" id="KW-1185">Reference proteome</keyword>
<accession>A0A2G5K4Q6</accession>
<feature type="transmembrane region" description="Helical" evidence="13">
    <location>
        <begin position="35"/>
        <end position="52"/>
    </location>
</feature>
<evidence type="ECO:0000256" key="11">
    <source>
        <dbReference type="ARBA" id="ARBA00023160"/>
    </source>
</evidence>
<evidence type="ECO:0000313" key="16">
    <source>
        <dbReference type="Proteomes" id="UP000231516"/>
    </source>
</evidence>
<evidence type="ECO:0000256" key="8">
    <source>
        <dbReference type="ARBA" id="ARBA00023004"/>
    </source>
</evidence>
<keyword evidence="9" id="KW-0443">Lipid metabolism</keyword>
<evidence type="ECO:0000256" key="7">
    <source>
        <dbReference type="ARBA" id="ARBA00023002"/>
    </source>
</evidence>
<dbReference type="CDD" id="cd03505">
    <property type="entry name" value="Delta9-FADS-like"/>
    <property type="match status" value="1"/>
</dbReference>
<dbReference type="AlphaFoldDB" id="A0A2G5K4Q6"/>
<dbReference type="GO" id="GO:0006633">
    <property type="term" value="P:fatty acid biosynthetic process"/>
    <property type="evidence" value="ECO:0007669"/>
    <property type="project" value="UniProtKB-KW"/>
</dbReference>
<comment type="subcellular location">
    <subcellularLocation>
        <location evidence="1">Membrane</location>
        <topology evidence="1">Multi-pass membrane protein</topology>
    </subcellularLocation>
</comment>
<evidence type="ECO:0000256" key="10">
    <source>
        <dbReference type="ARBA" id="ARBA00023136"/>
    </source>
</evidence>
<evidence type="ECO:0000256" key="1">
    <source>
        <dbReference type="ARBA" id="ARBA00004141"/>
    </source>
</evidence>
<proteinExistence type="inferred from homology"/>
<feature type="transmembrane region" description="Helical" evidence="13">
    <location>
        <begin position="58"/>
        <end position="82"/>
    </location>
</feature>
<evidence type="ECO:0000256" key="9">
    <source>
        <dbReference type="ARBA" id="ARBA00023098"/>
    </source>
</evidence>
<evidence type="ECO:0000256" key="2">
    <source>
        <dbReference type="ARBA" id="ARBA00008749"/>
    </source>
</evidence>
<keyword evidence="11" id="KW-0275">Fatty acid biosynthesis</keyword>
<keyword evidence="10 13" id="KW-0472">Membrane</keyword>
<evidence type="ECO:0000256" key="13">
    <source>
        <dbReference type="SAM" id="Phobius"/>
    </source>
</evidence>
<name>A0A2G5K4Q6_9RHOB</name>
<keyword evidence="4 13" id="KW-0812">Transmembrane</keyword>
<organism evidence="15 16">
    <name type="scientific">Paramylibacter kogurei</name>
    <dbReference type="NCBI Taxonomy" id="1889778"/>
    <lineage>
        <taxon>Bacteria</taxon>
        <taxon>Pseudomonadati</taxon>
        <taxon>Pseudomonadota</taxon>
        <taxon>Alphaproteobacteria</taxon>
        <taxon>Rhodobacterales</taxon>
        <taxon>Paracoccaceae</taxon>
        <taxon>Paramylibacter</taxon>
    </lineage>
</organism>
<dbReference type="EMBL" id="MDGM01000012">
    <property type="protein sequence ID" value="PIB24516.1"/>
    <property type="molecule type" value="Genomic_DNA"/>
</dbReference>
<keyword evidence="7" id="KW-0560">Oxidoreductase</keyword>
<keyword evidence="5" id="KW-0276">Fatty acid metabolism</keyword>
<protein>
    <submittedName>
        <fullName evidence="15">Fatty acid desaturase</fullName>
    </submittedName>
</protein>
<feature type="region of interest" description="Disordered" evidence="12">
    <location>
        <begin position="291"/>
        <end position="318"/>
    </location>
</feature>
<dbReference type="Proteomes" id="UP000231516">
    <property type="component" value="Unassembled WGS sequence"/>
</dbReference>
<sequence>MRERTPQELVASERVFPAENTNAVDGVIRISPAKTLWIFGHGLVGIAGIFIYPQVGAFLVFLLLSAVTICAGHSVGMHRLLIHRSFATPRWVEYILVWLGVLVGMAGPFGMIRLHDLRDWHQRQTHCPPHPSHDAVFWRDAWWQLCCYFDLRNPPEIIIENNVLKDRFYRFLERTWMVQQVPLAILLYLFGGWAWVCWGISLRIFISLTGHWMVGHYAHKQGEQGWRIDGVAVQGYNLPRLGLITFGENWHGNHHAFPHSAKLGLEQGQIDPGFWLISVLHFLGLASKVKTPDSEPPRAGLQPCEGSKQMHQTLWHSN</sequence>
<evidence type="ECO:0000256" key="5">
    <source>
        <dbReference type="ARBA" id="ARBA00022832"/>
    </source>
</evidence>
<dbReference type="PANTHER" id="PTHR11351:SF31">
    <property type="entry name" value="DESATURASE 1, ISOFORM A-RELATED"/>
    <property type="match status" value="1"/>
</dbReference>
<feature type="compositionally biased region" description="Polar residues" evidence="12">
    <location>
        <begin position="309"/>
        <end position="318"/>
    </location>
</feature>
<dbReference type="GO" id="GO:0016717">
    <property type="term" value="F:oxidoreductase activity, acting on paired donors, with oxidation of a pair of donors resulting in the reduction of molecular oxygen to two molecules of water"/>
    <property type="evidence" value="ECO:0007669"/>
    <property type="project" value="InterPro"/>
</dbReference>
<keyword evidence="8" id="KW-0408">Iron</keyword>
<evidence type="ECO:0000313" key="15">
    <source>
        <dbReference type="EMBL" id="PIB24516.1"/>
    </source>
</evidence>
<evidence type="ECO:0000256" key="3">
    <source>
        <dbReference type="ARBA" id="ARBA00022516"/>
    </source>
</evidence>
<dbReference type="GO" id="GO:0016020">
    <property type="term" value="C:membrane"/>
    <property type="evidence" value="ECO:0007669"/>
    <property type="project" value="UniProtKB-SubCell"/>
</dbReference>
<feature type="transmembrane region" description="Helical" evidence="13">
    <location>
        <begin position="185"/>
        <end position="206"/>
    </location>
</feature>
<dbReference type="PANTHER" id="PTHR11351">
    <property type="entry name" value="ACYL-COA DESATURASE"/>
    <property type="match status" value="1"/>
</dbReference>
<dbReference type="RefSeq" id="WP_099592926.1">
    <property type="nucleotide sequence ID" value="NZ_MDGM01000012.1"/>
</dbReference>